<dbReference type="Pfam" id="PF10646">
    <property type="entry name" value="Germane"/>
    <property type="match status" value="1"/>
</dbReference>
<proteinExistence type="inferred from homology"/>
<sequence length="599" mass="63197">MMSEQRPSARRAQRTLGWLALAAATMLVAACTTLPTDSQPRAIGTIPQESIATSVPEPTPGIDAFPLVREFLRASADPRGRHAAARKFLTPSADSQWNDNANIVIANRIDVLSEGLRTADTATFAIRAEKVGQLSADGVFTAEEGTVESQVTVVMSEGEWRIEELDNGVVIERPHFLTSYERFSVYFLDGSGEHLVPDLRWAAVAEDQKVSQLMAMLIDGPSSRLAPGVRTRFSGDVRLRGPITKADGRASQVGVGLGGVRMDFQGLGSASLEERRRLAAQIVWTLDSAGIPGPYLIEADGAPLVEEQASGWGLQDVAAMDPASSTATEVGLHAVVEGRVVAVTDSSITPVPGTAGALDSVESAAISHDGRSVALVARSDQSDEAPYQLLIGDYGGALSVVGEGMSITRPTWSTSADAAWAVIEGETVTRVARDAGTSTFSTTTVESGALSALQGQITSLRLASDGTRVALIIGGRVHVAVVAEPRADEFTLVNPQPVALNLTDTAVALDWGTPDALLVVRGVADAPVARVSADGSRVEQLPRSNLSPPVTAVDASPTTEYVTDSRGVLRLGRDEPQGERFWREVTRLMGTDAKPILPG</sequence>
<comment type="subcellular location">
    <subcellularLocation>
        <location evidence="6">Cell membrane</location>
        <topology evidence="6">Lipid-anchor</topology>
    </subcellularLocation>
</comment>
<dbReference type="NCBIfam" id="NF010141">
    <property type="entry name" value="PRK13616.1"/>
    <property type="match status" value="1"/>
</dbReference>
<dbReference type="PROSITE" id="PS51257">
    <property type="entry name" value="PROKAR_LIPOPROTEIN"/>
    <property type="match status" value="1"/>
</dbReference>
<protein>
    <recommendedName>
        <fullName evidence="6">Lipoprotein LpqB</fullName>
    </recommendedName>
</protein>
<evidence type="ECO:0000256" key="2">
    <source>
        <dbReference type="ARBA" id="ARBA00022729"/>
    </source>
</evidence>
<keyword evidence="4 6" id="KW-0564">Palmitate</keyword>
<feature type="region of interest" description="Disordered" evidence="7">
    <location>
        <begin position="539"/>
        <end position="559"/>
    </location>
</feature>
<evidence type="ECO:0000313" key="11">
    <source>
        <dbReference type="Proteomes" id="UP000642993"/>
    </source>
</evidence>
<keyword evidence="11" id="KW-1185">Reference proteome</keyword>
<evidence type="ECO:0000313" key="10">
    <source>
        <dbReference type="EMBL" id="MBD8506619.1"/>
    </source>
</evidence>
<evidence type="ECO:0000256" key="8">
    <source>
        <dbReference type="SAM" id="SignalP"/>
    </source>
</evidence>
<dbReference type="SUPFAM" id="SSF69322">
    <property type="entry name" value="Tricorn protease domain 2"/>
    <property type="match status" value="1"/>
</dbReference>
<dbReference type="Proteomes" id="UP000642993">
    <property type="component" value="Unassembled WGS sequence"/>
</dbReference>
<dbReference type="Pfam" id="PF25976">
    <property type="entry name" value="LpqB_N"/>
    <property type="match status" value="1"/>
</dbReference>
<feature type="domain" description="GerMN" evidence="9">
    <location>
        <begin position="210"/>
        <end position="308"/>
    </location>
</feature>
<comment type="caution">
    <text evidence="10">The sequence shown here is derived from an EMBL/GenBank/DDBJ whole genome shotgun (WGS) entry which is preliminary data.</text>
</comment>
<comment type="similarity">
    <text evidence="6">Belongs to the LpqB lipoprotein family.</text>
</comment>
<keyword evidence="5 6" id="KW-0449">Lipoprotein</keyword>
<dbReference type="HAMAP" id="MF_01373">
    <property type="entry name" value="LpqB_lipoprot"/>
    <property type="match status" value="1"/>
</dbReference>
<keyword evidence="1 6" id="KW-1003">Cell membrane</keyword>
<evidence type="ECO:0000256" key="1">
    <source>
        <dbReference type="ARBA" id="ARBA00022475"/>
    </source>
</evidence>
<dbReference type="GO" id="GO:0005886">
    <property type="term" value="C:plasma membrane"/>
    <property type="evidence" value="ECO:0007669"/>
    <property type="project" value="UniProtKB-SubCell"/>
</dbReference>
<organism evidence="10 11">
    <name type="scientific">Lolliginicoccus lacisalsi</name>
    <dbReference type="NCBI Taxonomy" id="2742202"/>
    <lineage>
        <taxon>Bacteria</taxon>
        <taxon>Bacillati</taxon>
        <taxon>Actinomycetota</taxon>
        <taxon>Actinomycetes</taxon>
        <taxon>Mycobacteriales</taxon>
        <taxon>Hoyosellaceae</taxon>
        <taxon>Lolliginicoccus</taxon>
    </lineage>
</organism>
<dbReference type="Pfam" id="PF10647">
    <property type="entry name" value="Gmad1"/>
    <property type="match status" value="1"/>
</dbReference>
<evidence type="ECO:0000256" key="6">
    <source>
        <dbReference type="HAMAP-Rule" id="MF_01373"/>
    </source>
</evidence>
<name>A0A927JC64_9ACTN</name>
<feature type="signal peptide" evidence="8">
    <location>
        <begin position="1"/>
        <end position="29"/>
    </location>
</feature>
<keyword evidence="2 6" id="KW-0732">Signal</keyword>
<dbReference type="AlphaFoldDB" id="A0A927JC64"/>
<reference evidence="10" key="1">
    <citation type="submission" date="2020-09" db="EMBL/GenBank/DDBJ databases">
        <title>Hoyosella lacisalsi sp. nov., a halotolerant actinobacterium isolated from soil of Lake Gudzhirganskoe.</title>
        <authorList>
            <person name="Yang Q."/>
            <person name="Guo P.Y."/>
            <person name="Liu S.W."/>
            <person name="Li F.N."/>
            <person name="Sun C.H."/>
        </authorList>
    </citation>
    <scope>NUCLEOTIDE SEQUENCE</scope>
    <source>
        <strain evidence="10">G463</strain>
    </source>
</reference>
<feature type="chain" id="PRO_5037793950" description="Lipoprotein LpqB" evidence="8">
    <location>
        <begin position="30"/>
        <end position="599"/>
    </location>
</feature>
<dbReference type="InterPro" id="IPR023959">
    <property type="entry name" value="LpqB"/>
</dbReference>
<dbReference type="SMART" id="SM00909">
    <property type="entry name" value="Germane"/>
    <property type="match status" value="1"/>
</dbReference>
<evidence type="ECO:0000256" key="4">
    <source>
        <dbReference type="ARBA" id="ARBA00023139"/>
    </source>
</evidence>
<evidence type="ECO:0000256" key="3">
    <source>
        <dbReference type="ARBA" id="ARBA00023136"/>
    </source>
</evidence>
<keyword evidence="3 6" id="KW-0472">Membrane</keyword>
<dbReference type="InterPro" id="IPR019606">
    <property type="entry name" value="GerMN"/>
</dbReference>
<evidence type="ECO:0000256" key="7">
    <source>
        <dbReference type="SAM" id="MobiDB-lite"/>
    </source>
</evidence>
<dbReference type="InterPro" id="IPR018910">
    <property type="entry name" value="LpqB_C"/>
</dbReference>
<dbReference type="InterPro" id="IPR059026">
    <property type="entry name" value="LpqB_N"/>
</dbReference>
<gene>
    <name evidence="6 10" type="primary">lpqB</name>
    <name evidence="10" type="ORF">HT102_08980</name>
</gene>
<evidence type="ECO:0000256" key="5">
    <source>
        <dbReference type="ARBA" id="ARBA00023288"/>
    </source>
</evidence>
<accession>A0A927JC64</accession>
<dbReference type="EMBL" id="JACYWE010000004">
    <property type="protein sequence ID" value="MBD8506619.1"/>
    <property type="molecule type" value="Genomic_DNA"/>
</dbReference>
<evidence type="ECO:0000259" key="9">
    <source>
        <dbReference type="SMART" id="SM00909"/>
    </source>
</evidence>